<dbReference type="InterPro" id="IPR035911">
    <property type="entry name" value="MurE/MurF_N"/>
</dbReference>
<dbReference type="InterPro" id="IPR000713">
    <property type="entry name" value="Mur_ligase_N"/>
</dbReference>
<reference evidence="15 16" key="1">
    <citation type="submission" date="2019-02" db="EMBL/GenBank/DDBJ databases">
        <title>Deep-cultivation of Planctomycetes and their phenomic and genomic characterization uncovers novel biology.</title>
        <authorList>
            <person name="Wiegand S."/>
            <person name="Jogler M."/>
            <person name="Boedeker C."/>
            <person name="Pinto D."/>
            <person name="Vollmers J."/>
            <person name="Rivas-Marin E."/>
            <person name="Kohn T."/>
            <person name="Peeters S.H."/>
            <person name="Heuer A."/>
            <person name="Rast P."/>
            <person name="Oberbeckmann S."/>
            <person name="Bunk B."/>
            <person name="Jeske O."/>
            <person name="Meyerdierks A."/>
            <person name="Storesund J.E."/>
            <person name="Kallscheuer N."/>
            <person name="Luecker S."/>
            <person name="Lage O.M."/>
            <person name="Pohl T."/>
            <person name="Merkel B.J."/>
            <person name="Hornburger P."/>
            <person name="Mueller R.-W."/>
            <person name="Bruemmer F."/>
            <person name="Labrenz M."/>
            <person name="Spormann A.M."/>
            <person name="Op den Camp H."/>
            <person name="Overmann J."/>
            <person name="Amann R."/>
            <person name="Jetten M.S.M."/>
            <person name="Mascher T."/>
            <person name="Medema M.H."/>
            <person name="Devos D.P."/>
            <person name="Kaster A.-K."/>
            <person name="Ovreas L."/>
            <person name="Rohde M."/>
            <person name="Galperin M.Y."/>
            <person name="Jogler C."/>
        </authorList>
    </citation>
    <scope>NUCLEOTIDE SEQUENCE [LARGE SCALE GENOMIC DNA]</scope>
    <source>
        <strain evidence="15 16">Mal48</strain>
    </source>
</reference>
<keyword evidence="9 10" id="KW-0961">Cell wall biogenesis/degradation</keyword>
<feature type="binding site" evidence="10">
    <location>
        <begin position="110"/>
        <end position="116"/>
    </location>
    <ligand>
        <name>ATP</name>
        <dbReference type="ChEBI" id="CHEBI:30616"/>
    </ligand>
</feature>
<comment type="catalytic activity">
    <reaction evidence="10 11">
        <text>D-alanyl-D-alanine + UDP-N-acetyl-alpha-D-muramoyl-L-alanyl-gamma-D-glutamyl-meso-2,6-diaminopimelate + ATP = UDP-N-acetyl-alpha-D-muramoyl-L-alanyl-gamma-D-glutamyl-meso-2,6-diaminopimeloyl-D-alanyl-D-alanine + ADP + phosphate + H(+)</text>
        <dbReference type="Rhea" id="RHEA:28374"/>
        <dbReference type="ChEBI" id="CHEBI:15378"/>
        <dbReference type="ChEBI" id="CHEBI:30616"/>
        <dbReference type="ChEBI" id="CHEBI:43474"/>
        <dbReference type="ChEBI" id="CHEBI:57822"/>
        <dbReference type="ChEBI" id="CHEBI:61386"/>
        <dbReference type="ChEBI" id="CHEBI:83905"/>
        <dbReference type="ChEBI" id="CHEBI:456216"/>
        <dbReference type="EC" id="6.3.2.10"/>
    </reaction>
</comment>
<dbReference type="SUPFAM" id="SSF63418">
    <property type="entry name" value="MurE/MurF N-terminal domain"/>
    <property type="match status" value="1"/>
</dbReference>
<dbReference type="InterPro" id="IPR005863">
    <property type="entry name" value="UDP-N-AcMur_synth"/>
</dbReference>
<comment type="similarity">
    <text evidence="10">Belongs to the MurCDEF family. MurF subfamily.</text>
</comment>
<keyword evidence="7 10" id="KW-0573">Peptidoglycan synthesis</keyword>
<dbReference type="Pfam" id="PF02875">
    <property type="entry name" value="Mur_ligase_C"/>
    <property type="match status" value="1"/>
</dbReference>
<evidence type="ECO:0000259" key="13">
    <source>
        <dbReference type="Pfam" id="PF02875"/>
    </source>
</evidence>
<comment type="pathway">
    <text evidence="10 11">Cell wall biogenesis; peptidoglycan biosynthesis.</text>
</comment>
<dbReference type="InterPro" id="IPR036565">
    <property type="entry name" value="Mur-like_cat_sf"/>
</dbReference>
<evidence type="ECO:0000256" key="11">
    <source>
        <dbReference type="RuleBase" id="RU004136"/>
    </source>
</evidence>
<dbReference type="Gene3D" id="3.40.1190.10">
    <property type="entry name" value="Mur-like, catalytic domain"/>
    <property type="match status" value="1"/>
</dbReference>
<dbReference type="Gene3D" id="3.40.1390.10">
    <property type="entry name" value="MurE/MurF, N-terminal domain"/>
    <property type="match status" value="1"/>
</dbReference>
<dbReference type="KEGG" id="tpol:Mal48_27110"/>
<dbReference type="SUPFAM" id="SSF53244">
    <property type="entry name" value="MurD-like peptide ligases, peptide-binding domain"/>
    <property type="match status" value="1"/>
</dbReference>
<feature type="domain" description="Mur ligase central" evidence="14">
    <location>
        <begin position="108"/>
        <end position="289"/>
    </location>
</feature>
<keyword evidence="1 10" id="KW-0963">Cytoplasm</keyword>
<keyword evidence="16" id="KW-1185">Reference proteome</keyword>
<evidence type="ECO:0000256" key="8">
    <source>
        <dbReference type="ARBA" id="ARBA00023306"/>
    </source>
</evidence>
<keyword evidence="2 10" id="KW-0436">Ligase</keyword>
<dbReference type="GO" id="GO:0008766">
    <property type="term" value="F:UDP-N-acetylmuramoylalanyl-D-glutamyl-2,6-diaminopimelate-D-alanyl-D-alanine ligase activity"/>
    <property type="evidence" value="ECO:0007669"/>
    <property type="project" value="RHEA"/>
</dbReference>
<dbReference type="GO" id="GO:0005524">
    <property type="term" value="F:ATP binding"/>
    <property type="evidence" value="ECO:0007669"/>
    <property type="project" value="UniProtKB-UniRule"/>
</dbReference>
<keyword evidence="3 10" id="KW-0132">Cell division</keyword>
<dbReference type="AlphaFoldDB" id="A0A517QP84"/>
<accession>A0A517QP84</accession>
<keyword evidence="5 10" id="KW-0067">ATP-binding</keyword>
<dbReference type="GO" id="GO:0005737">
    <property type="term" value="C:cytoplasm"/>
    <property type="evidence" value="ECO:0007669"/>
    <property type="project" value="UniProtKB-SubCell"/>
</dbReference>
<dbReference type="OrthoDB" id="9801978at2"/>
<dbReference type="EMBL" id="CP036267">
    <property type="protein sequence ID" value="QDT33458.1"/>
    <property type="molecule type" value="Genomic_DNA"/>
</dbReference>
<dbReference type="InterPro" id="IPR013221">
    <property type="entry name" value="Mur_ligase_cen"/>
</dbReference>
<dbReference type="RefSeq" id="WP_145199784.1">
    <property type="nucleotide sequence ID" value="NZ_CP036267.1"/>
</dbReference>
<dbReference type="PANTHER" id="PTHR43024">
    <property type="entry name" value="UDP-N-ACETYLMURAMOYL-TRIPEPTIDE--D-ALANYL-D-ALANINE LIGASE"/>
    <property type="match status" value="1"/>
</dbReference>
<dbReference type="PANTHER" id="PTHR43024:SF1">
    <property type="entry name" value="UDP-N-ACETYLMURAMOYL-TRIPEPTIDE--D-ALANYL-D-ALANINE LIGASE"/>
    <property type="match status" value="1"/>
</dbReference>
<dbReference type="InterPro" id="IPR051046">
    <property type="entry name" value="MurCDEF_CellWall_CoF430Synth"/>
</dbReference>
<evidence type="ECO:0000256" key="4">
    <source>
        <dbReference type="ARBA" id="ARBA00022741"/>
    </source>
</evidence>
<dbReference type="Pfam" id="PF08245">
    <property type="entry name" value="Mur_ligase_M"/>
    <property type="match status" value="1"/>
</dbReference>
<dbReference type="InterPro" id="IPR036615">
    <property type="entry name" value="Mur_ligase_C_dom_sf"/>
</dbReference>
<keyword evidence="8 10" id="KW-0131">Cell cycle</keyword>
<name>A0A517QP84_9PLAN</name>
<dbReference type="GO" id="GO:0009252">
    <property type="term" value="P:peptidoglycan biosynthetic process"/>
    <property type="evidence" value="ECO:0007669"/>
    <property type="project" value="UniProtKB-UniRule"/>
</dbReference>
<feature type="domain" description="Mur ligase N-terminal catalytic" evidence="12">
    <location>
        <begin position="27"/>
        <end position="77"/>
    </location>
</feature>
<evidence type="ECO:0000313" key="16">
    <source>
        <dbReference type="Proteomes" id="UP000315724"/>
    </source>
</evidence>
<feature type="domain" description="Mur ligase C-terminal" evidence="13">
    <location>
        <begin position="316"/>
        <end position="438"/>
    </location>
</feature>
<dbReference type="UniPathway" id="UPA00219"/>
<dbReference type="GO" id="GO:0047480">
    <property type="term" value="F:UDP-N-acetylmuramoyl-tripeptide-D-alanyl-D-alanine ligase activity"/>
    <property type="evidence" value="ECO:0007669"/>
    <property type="project" value="UniProtKB-UniRule"/>
</dbReference>
<comment type="function">
    <text evidence="10 11">Involved in cell wall formation. Catalyzes the final step in the synthesis of UDP-N-acetylmuramoyl-pentapeptide, the precursor of murein.</text>
</comment>
<evidence type="ECO:0000256" key="10">
    <source>
        <dbReference type="HAMAP-Rule" id="MF_02019"/>
    </source>
</evidence>
<evidence type="ECO:0000256" key="6">
    <source>
        <dbReference type="ARBA" id="ARBA00022960"/>
    </source>
</evidence>
<protein>
    <recommendedName>
        <fullName evidence="10 11">UDP-N-acetylmuramoyl-tripeptide--D-alanyl-D-alanine ligase</fullName>
        <ecNumber evidence="10 11">6.3.2.10</ecNumber>
    </recommendedName>
    <alternativeName>
        <fullName evidence="10">D-alanyl-D-alanine-adding enzyme</fullName>
    </alternativeName>
</protein>
<dbReference type="SUPFAM" id="SSF53623">
    <property type="entry name" value="MurD-like peptide ligases, catalytic domain"/>
    <property type="match status" value="1"/>
</dbReference>
<dbReference type="Proteomes" id="UP000315724">
    <property type="component" value="Chromosome"/>
</dbReference>
<sequence>MRAIRVDELLAATGGVPQGLPEDLQLISRIEIDSRKIQPGDLFWALDGERHNGHHYLDEAFRNGAVAAVVEEDQVVSDRTVQVQDSLMSLWDLADWYRKQFDALVIGVTGSVGKTTTRRMITSVLSARFQGVESPRNFNNHFGVPLSLLQLEDFHDFGVFEFGASQVGDIADLTEVANPEVGVITAIGPSHLDDFGSYENIITTKGELIERLPQGGFAVLNGDDRNVRQLAQLAKCPVILVGEREHNDLIAKNVSVSNHQIEFEVEQSRFAIPVTGRHHLTAALVAIAIGRQIDMNDAEIQQGFQSFQATPGRCLIQKVGPWTIIDDTYNANPMSSSAACRTLRDWETHGKKILLIGDMLALGEWSEDFHHLLGEEVTRSKIDRLISIGSQAANVAGSARKNGMDAGCLGTCLDQETAMMLLNLWLEPGDVILIKGSRGMQMETFIPRLQQLAEQQLVQDSPHDSIQRKVA</sequence>
<evidence type="ECO:0000256" key="5">
    <source>
        <dbReference type="ARBA" id="ARBA00022840"/>
    </source>
</evidence>
<evidence type="ECO:0000256" key="2">
    <source>
        <dbReference type="ARBA" id="ARBA00022598"/>
    </source>
</evidence>
<organism evidence="15 16">
    <name type="scientific">Thalassoglobus polymorphus</name>
    <dbReference type="NCBI Taxonomy" id="2527994"/>
    <lineage>
        <taxon>Bacteria</taxon>
        <taxon>Pseudomonadati</taxon>
        <taxon>Planctomycetota</taxon>
        <taxon>Planctomycetia</taxon>
        <taxon>Planctomycetales</taxon>
        <taxon>Planctomycetaceae</taxon>
        <taxon>Thalassoglobus</taxon>
    </lineage>
</organism>
<dbReference type="HAMAP" id="MF_02019">
    <property type="entry name" value="MurF"/>
    <property type="match status" value="1"/>
</dbReference>
<evidence type="ECO:0000259" key="14">
    <source>
        <dbReference type="Pfam" id="PF08245"/>
    </source>
</evidence>
<evidence type="ECO:0000256" key="3">
    <source>
        <dbReference type="ARBA" id="ARBA00022618"/>
    </source>
</evidence>
<evidence type="ECO:0000256" key="9">
    <source>
        <dbReference type="ARBA" id="ARBA00023316"/>
    </source>
</evidence>
<keyword evidence="6 10" id="KW-0133">Cell shape</keyword>
<keyword evidence="4 10" id="KW-0547">Nucleotide-binding</keyword>
<dbReference type="GO" id="GO:0071555">
    <property type="term" value="P:cell wall organization"/>
    <property type="evidence" value="ECO:0007669"/>
    <property type="project" value="UniProtKB-KW"/>
</dbReference>
<evidence type="ECO:0000256" key="1">
    <source>
        <dbReference type="ARBA" id="ARBA00022490"/>
    </source>
</evidence>
<dbReference type="GO" id="GO:0051301">
    <property type="term" value="P:cell division"/>
    <property type="evidence" value="ECO:0007669"/>
    <property type="project" value="UniProtKB-KW"/>
</dbReference>
<dbReference type="Gene3D" id="3.90.190.20">
    <property type="entry name" value="Mur ligase, C-terminal domain"/>
    <property type="match status" value="1"/>
</dbReference>
<proteinExistence type="inferred from homology"/>
<evidence type="ECO:0000313" key="15">
    <source>
        <dbReference type="EMBL" id="QDT33458.1"/>
    </source>
</evidence>
<dbReference type="NCBIfam" id="TIGR01143">
    <property type="entry name" value="murF"/>
    <property type="match status" value="1"/>
</dbReference>
<dbReference type="InterPro" id="IPR004101">
    <property type="entry name" value="Mur_ligase_C"/>
</dbReference>
<comment type="subcellular location">
    <subcellularLocation>
        <location evidence="10 11">Cytoplasm</location>
    </subcellularLocation>
</comment>
<dbReference type="GO" id="GO:0008360">
    <property type="term" value="P:regulation of cell shape"/>
    <property type="evidence" value="ECO:0007669"/>
    <property type="project" value="UniProtKB-KW"/>
</dbReference>
<evidence type="ECO:0000259" key="12">
    <source>
        <dbReference type="Pfam" id="PF01225"/>
    </source>
</evidence>
<evidence type="ECO:0000256" key="7">
    <source>
        <dbReference type="ARBA" id="ARBA00022984"/>
    </source>
</evidence>
<dbReference type="EC" id="6.3.2.10" evidence="10 11"/>
<gene>
    <name evidence="10 15" type="primary">murF</name>
    <name evidence="15" type="ORF">Mal48_27110</name>
</gene>
<dbReference type="Pfam" id="PF01225">
    <property type="entry name" value="Mur_ligase"/>
    <property type="match status" value="1"/>
</dbReference>